<proteinExistence type="predicted"/>
<dbReference type="EMBL" id="BABS01000163">
    <property type="protein sequence ID" value="GAA10085.1"/>
    <property type="molecule type" value="Genomic_DNA"/>
</dbReference>
<accession>F7VI90</accession>
<gene>
    <name evidence="1" type="ORF">ATPR_3089</name>
</gene>
<reference evidence="1 2" key="1">
    <citation type="journal article" date="2011" name="Biochem. Biophys. Res. Commun.">
        <title>Increased number of Arginine-based salt bridges contributes to the thermotolerance of thermotolerant acetic acid bacteria, Acetobacter tropicalis SKU1100.</title>
        <authorList>
            <person name="Matsutani M."/>
            <person name="Hirakawa H."/>
            <person name="Nishikura M."/>
            <person name="Soemphol W."/>
            <person name="Ali I.A.I."/>
            <person name="Yakushi T."/>
            <person name="Matsushita K."/>
        </authorList>
    </citation>
    <scope>NUCLEOTIDE SEQUENCE [LARGE SCALE GENOMIC DNA]</scope>
    <source>
        <strain evidence="1 2">NBRC 101654</strain>
    </source>
</reference>
<comment type="caution">
    <text evidence="1">The sequence shown here is derived from an EMBL/GenBank/DDBJ whole genome shotgun (WGS) entry which is preliminary data.</text>
</comment>
<dbReference type="AlphaFoldDB" id="F7VI90"/>
<organism evidence="1 2">
    <name type="scientific">Acetobacter tropicalis NBRC 101654</name>
    <dbReference type="NCBI Taxonomy" id="749388"/>
    <lineage>
        <taxon>Bacteria</taxon>
        <taxon>Pseudomonadati</taxon>
        <taxon>Pseudomonadota</taxon>
        <taxon>Alphaproteobacteria</taxon>
        <taxon>Acetobacterales</taxon>
        <taxon>Acetobacteraceae</taxon>
        <taxon>Acetobacter</taxon>
    </lineage>
</organism>
<evidence type="ECO:0000313" key="2">
    <source>
        <dbReference type="Proteomes" id="UP000004319"/>
    </source>
</evidence>
<name>F7VI90_9PROT</name>
<sequence length="38" mass="4232">MKYAALWRGMFTNCAKAGRMTMQDAAPCLALRLRSPIS</sequence>
<evidence type="ECO:0000313" key="1">
    <source>
        <dbReference type="EMBL" id="GAA10085.1"/>
    </source>
</evidence>
<protein>
    <submittedName>
        <fullName evidence="1">Uncharacterized protein</fullName>
    </submittedName>
</protein>
<dbReference type="Proteomes" id="UP000004319">
    <property type="component" value="Unassembled WGS sequence"/>
</dbReference>